<keyword evidence="1" id="KW-0175">Coiled coil</keyword>
<evidence type="ECO:0000313" key="2">
    <source>
        <dbReference type="EMBL" id="QOV18925.1"/>
    </source>
</evidence>
<reference evidence="2 4" key="1">
    <citation type="submission" date="2020-10" db="EMBL/GenBank/DDBJ databases">
        <title>Blautia liquoris sp.nov., isolated from the mud in a fermentation cellar used for the production of Chinese strong-flavoured liquor.</title>
        <authorList>
            <person name="Lu L."/>
        </authorList>
    </citation>
    <scope>NUCLEOTIDE SEQUENCE [LARGE SCALE GENOMIC DNA]</scope>
    <source>
        <strain evidence="2 4">LZLJ-3</strain>
    </source>
</reference>
<dbReference type="AlphaFoldDB" id="A0A7M2RF04"/>
<evidence type="ECO:0000256" key="1">
    <source>
        <dbReference type="SAM" id="Coils"/>
    </source>
</evidence>
<sequence length="128" mass="14826">MAAKAIRAVGKVIKDTTKFLKDSGKGELANDLWNLETEMKNLVVENQKLQDENKKLHEVIDNVKVKEFRDNCYYFDGEGPFCSTCYDVRRIKVRMVERNNNAGSIYNRCPECKNEVFKCETDGPVYYV</sequence>
<dbReference type="EMBL" id="CP063304">
    <property type="protein sequence ID" value="QOV18925.1"/>
    <property type="molecule type" value="Genomic_DNA"/>
</dbReference>
<dbReference type="EMBL" id="CP063304">
    <property type="protein sequence ID" value="QOV19046.1"/>
    <property type="molecule type" value="Genomic_DNA"/>
</dbReference>
<organism evidence="2 4">
    <name type="scientific">Blautia liquoris</name>
    <dbReference type="NCBI Taxonomy" id="2779518"/>
    <lineage>
        <taxon>Bacteria</taxon>
        <taxon>Bacillati</taxon>
        <taxon>Bacillota</taxon>
        <taxon>Clostridia</taxon>
        <taxon>Lachnospirales</taxon>
        <taxon>Lachnospiraceae</taxon>
        <taxon>Blautia</taxon>
    </lineage>
</organism>
<accession>A0A7M2RF04</accession>
<evidence type="ECO:0000313" key="4">
    <source>
        <dbReference type="Proteomes" id="UP000593601"/>
    </source>
</evidence>
<feature type="coiled-coil region" evidence="1">
    <location>
        <begin position="32"/>
        <end position="66"/>
    </location>
</feature>
<evidence type="ECO:0000313" key="3">
    <source>
        <dbReference type="EMBL" id="QOV19046.1"/>
    </source>
</evidence>
<dbReference type="KEGG" id="bliq:INP51_13960"/>
<protein>
    <submittedName>
        <fullName evidence="2">Uncharacterized protein</fullName>
    </submittedName>
</protein>
<gene>
    <name evidence="2" type="ORF">INP51_13165</name>
    <name evidence="3" type="ORF">INP51_13960</name>
</gene>
<dbReference type="RefSeq" id="WP_193735285.1">
    <property type="nucleotide sequence ID" value="NZ_CP063304.1"/>
</dbReference>
<dbReference type="KEGG" id="bliq:INP51_13165"/>
<dbReference type="Proteomes" id="UP000593601">
    <property type="component" value="Chromosome"/>
</dbReference>
<name>A0A7M2RF04_9FIRM</name>
<keyword evidence="4" id="KW-1185">Reference proteome</keyword>
<proteinExistence type="predicted"/>